<protein>
    <submittedName>
        <fullName evidence="5">FAD binding domain-containing protein</fullName>
    </submittedName>
</protein>
<dbReference type="OrthoDB" id="3340390at2759"/>
<keyword evidence="3" id="KW-0503">Monooxygenase</keyword>
<dbReference type="InterPro" id="IPR036188">
    <property type="entry name" value="FAD/NAD-bd_sf"/>
</dbReference>
<dbReference type="Gene3D" id="3.50.50.60">
    <property type="entry name" value="FAD/NAD(P)-binding domain"/>
    <property type="match status" value="2"/>
</dbReference>
<dbReference type="InterPro" id="IPR050816">
    <property type="entry name" value="Flavin-dep_Halogenase_NPB"/>
</dbReference>
<organism evidence="5 6">
    <name type="scientific">Pterulicium gracile</name>
    <dbReference type="NCBI Taxonomy" id="1884261"/>
    <lineage>
        <taxon>Eukaryota</taxon>
        <taxon>Fungi</taxon>
        <taxon>Dikarya</taxon>
        <taxon>Basidiomycota</taxon>
        <taxon>Agaricomycotina</taxon>
        <taxon>Agaricomycetes</taxon>
        <taxon>Agaricomycetidae</taxon>
        <taxon>Agaricales</taxon>
        <taxon>Pleurotineae</taxon>
        <taxon>Pterulaceae</taxon>
        <taxon>Pterulicium</taxon>
    </lineage>
</organism>
<dbReference type="InterPro" id="IPR006905">
    <property type="entry name" value="Flavin_halogenase"/>
</dbReference>
<keyword evidence="2" id="KW-0560">Oxidoreductase</keyword>
<evidence type="ECO:0000256" key="4">
    <source>
        <dbReference type="ARBA" id="ARBA00049364"/>
    </source>
</evidence>
<dbReference type="SUPFAM" id="SSF51905">
    <property type="entry name" value="FAD/NAD(P)-binding domain"/>
    <property type="match status" value="1"/>
</dbReference>
<keyword evidence="6" id="KW-1185">Reference proteome</keyword>
<evidence type="ECO:0000256" key="3">
    <source>
        <dbReference type="ARBA" id="ARBA00023033"/>
    </source>
</evidence>
<dbReference type="PANTHER" id="PTHR43747:SF5">
    <property type="entry name" value="FAD-BINDING DOMAIN-CONTAINING PROTEIN"/>
    <property type="match status" value="1"/>
</dbReference>
<name>A0A5C3R2R7_9AGAR</name>
<evidence type="ECO:0000313" key="6">
    <source>
        <dbReference type="Proteomes" id="UP000305067"/>
    </source>
</evidence>
<dbReference type="GO" id="GO:0004497">
    <property type="term" value="F:monooxygenase activity"/>
    <property type="evidence" value="ECO:0007669"/>
    <property type="project" value="UniProtKB-KW"/>
</dbReference>
<evidence type="ECO:0000256" key="2">
    <source>
        <dbReference type="ARBA" id="ARBA00023002"/>
    </source>
</evidence>
<dbReference type="PANTHER" id="PTHR43747">
    <property type="entry name" value="FAD-BINDING PROTEIN"/>
    <property type="match status" value="1"/>
</dbReference>
<dbReference type="STRING" id="1884261.A0A5C3R2R7"/>
<proteinExistence type="inferred from homology"/>
<dbReference type="Pfam" id="PF04820">
    <property type="entry name" value="Trp_halogenase"/>
    <property type="match status" value="2"/>
</dbReference>
<dbReference type="EMBL" id="ML178814">
    <property type="protein sequence ID" value="TFL07211.1"/>
    <property type="molecule type" value="Genomic_DNA"/>
</dbReference>
<gene>
    <name evidence="5" type="ORF">BDV98DRAFT_14416</name>
</gene>
<dbReference type="PRINTS" id="PR00420">
    <property type="entry name" value="RNGMNOXGNASE"/>
</dbReference>
<dbReference type="GO" id="GO:0140907">
    <property type="term" value="F:flavin-dependent halogenase activity"/>
    <property type="evidence" value="ECO:0007669"/>
    <property type="project" value="UniProtKB-ARBA"/>
</dbReference>
<comment type="catalytic activity">
    <reaction evidence="4">
        <text>melleolide F + FADH2 + chloride + O2 = 6'-chloromelleolide F + FAD + 2 H2O + H(+)</text>
        <dbReference type="Rhea" id="RHEA:67160"/>
        <dbReference type="ChEBI" id="CHEBI:15377"/>
        <dbReference type="ChEBI" id="CHEBI:15378"/>
        <dbReference type="ChEBI" id="CHEBI:15379"/>
        <dbReference type="ChEBI" id="CHEBI:17996"/>
        <dbReference type="ChEBI" id="CHEBI:57692"/>
        <dbReference type="ChEBI" id="CHEBI:58307"/>
        <dbReference type="ChEBI" id="CHEBI:167712"/>
        <dbReference type="ChEBI" id="CHEBI:167713"/>
    </reaction>
    <physiologicalReaction direction="left-to-right" evidence="4">
        <dbReference type="Rhea" id="RHEA:67161"/>
    </physiologicalReaction>
</comment>
<accession>A0A5C3R2R7</accession>
<evidence type="ECO:0000313" key="5">
    <source>
        <dbReference type="EMBL" id="TFL07211.1"/>
    </source>
</evidence>
<dbReference type="AlphaFoldDB" id="A0A5C3R2R7"/>
<evidence type="ECO:0000256" key="1">
    <source>
        <dbReference type="ARBA" id="ARBA00005706"/>
    </source>
</evidence>
<comment type="similarity">
    <text evidence="1">Belongs to the flavin-dependent halogenase family.</text>
</comment>
<sequence>MSSAPECAARPPSHAQVLVIGGGPAGSYAAAALAREGLSVVLLEAAKFPRYHIGESLIPSIRPYLNFIGAEEKLANHGFAYKPGSAIKFNQYKREGYTDFVALGHKNHAWNVVRSEFDQMLLNHARSAGVGVYEQTRVQSINFSQDDPSRPVSVQWSHTAPSLPMTPPESPTAGAFLLDYVRRVSFSTPQPPSTPPISESFEGKTTFDYVVDASGRTGVMAGYLKNRKFNESLRNIAIWGYWTRTGTYGKGTSREGAPWFEALADETGWAWFIPLHTGQTSVGIVMSKEAHRRKFNNTCPPTPRSSRPCVPPLETSPLSLLDNYERSLELAPGLRDLLGPNARLDRRSIKSASDYSYSSPSYAGPGYRLVGDAGCFIDPLFSSGIHLACTSALSAAASICAEVRGDCNGALAENWHTRRVSTSYTRFQLVVLSAYKQIRSQKVDVLCEFEEDNFDRAFQLIRPVIQGASDMGTQLSEPELQRCLDFCVKLFNPTTPDQHSKLEEKDYFTPEFLDVTHPVMDPSLLELALRNVQTTLDADEVDDERMVLQKINARRLMHREYGINNMESEVLDGWSVRLVRGKLGLRSLSVCTVAGEGA</sequence>
<reference evidence="5 6" key="1">
    <citation type="journal article" date="2019" name="Nat. Ecol. Evol.">
        <title>Megaphylogeny resolves global patterns of mushroom evolution.</title>
        <authorList>
            <person name="Varga T."/>
            <person name="Krizsan K."/>
            <person name="Foldi C."/>
            <person name="Dima B."/>
            <person name="Sanchez-Garcia M."/>
            <person name="Sanchez-Ramirez S."/>
            <person name="Szollosi G.J."/>
            <person name="Szarkandi J.G."/>
            <person name="Papp V."/>
            <person name="Albert L."/>
            <person name="Andreopoulos W."/>
            <person name="Angelini C."/>
            <person name="Antonin V."/>
            <person name="Barry K.W."/>
            <person name="Bougher N.L."/>
            <person name="Buchanan P."/>
            <person name="Buyck B."/>
            <person name="Bense V."/>
            <person name="Catcheside P."/>
            <person name="Chovatia M."/>
            <person name="Cooper J."/>
            <person name="Damon W."/>
            <person name="Desjardin D."/>
            <person name="Finy P."/>
            <person name="Geml J."/>
            <person name="Haridas S."/>
            <person name="Hughes K."/>
            <person name="Justo A."/>
            <person name="Karasinski D."/>
            <person name="Kautmanova I."/>
            <person name="Kiss B."/>
            <person name="Kocsube S."/>
            <person name="Kotiranta H."/>
            <person name="LaButti K.M."/>
            <person name="Lechner B.E."/>
            <person name="Liimatainen K."/>
            <person name="Lipzen A."/>
            <person name="Lukacs Z."/>
            <person name="Mihaltcheva S."/>
            <person name="Morgado L.N."/>
            <person name="Niskanen T."/>
            <person name="Noordeloos M.E."/>
            <person name="Ohm R.A."/>
            <person name="Ortiz-Santana B."/>
            <person name="Ovrebo C."/>
            <person name="Racz N."/>
            <person name="Riley R."/>
            <person name="Savchenko A."/>
            <person name="Shiryaev A."/>
            <person name="Soop K."/>
            <person name="Spirin V."/>
            <person name="Szebenyi C."/>
            <person name="Tomsovsky M."/>
            <person name="Tulloss R.E."/>
            <person name="Uehling J."/>
            <person name="Grigoriev I.V."/>
            <person name="Vagvolgyi C."/>
            <person name="Papp T."/>
            <person name="Martin F.M."/>
            <person name="Miettinen O."/>
            <person name="Hibbett D.S."/>
            <person name="Nagy L.G."/>
        </authorList>
    </citation>
    <scope>NUCLEOTIDE SEQUENCE [LARGE SCALE GENOMIC DNA]</scope>
    <source>
        <strain evidence="5 6">CBS 309.79</strain>
    </source>
</reference>
<dbReference type="Proteomes" id="UP000305067">
    <property type="component" value="Unassembled WGS sequence"/>
</dbReference>
<dbReference type="GO" id="GO:0044550">
    <property type="term" value="P:secondary metabolite biosynthetic process"/>
    <property type="evidence" value="ECO:0007669"/>
    <property type="project" value="UniProtKB-ARBA"/>
</dbReference>